<dbReference type="STRING" id="1073353.H740_03227"/>
<name>M3ILR4_9BACT</name>
<dbReference type="AlphaFoldDB" id="M3ILR4"/>
<protein>
    <submittedName>
        <fullName evidence="1">Uncharacterized protein</fullName>
    </submittedName>
</protein>
<gene>
    <name evidence="1" type="ORF">H740_03227</name>
</gene>
<comment type="caution">
    <text evidence="1">The sequence shown here is derived from an EMBL/GenBank/DDBJ whole genome shotgun (WGS) entry which is preliminary data.</text>
</comment>
<organism evidence="1 2">
    <name type="scientific">Campylobacter showae CC57C</name>
    <dbReference type="NCBI Taxonomy" id="1073353"/>
    <lineage>
        <taxon>Bacteria</taxon>
        <taxon>Pseudomonadati</taxon>
        <taxon>Campylobacterota</taxon>
        <taxon>Epsilonproteobacteria</taxon>
        <taxon>Campylobacterales</taxon>
        <taxon>Campylobacteraceae</taxon>
        <taxon>Campylobacter</taxon>
    </lineage>
</organism>
<evidence type="ECO:0000313" key="1">
    <source>
        <dbReference type="EMBL" id="EMG31066.1"/>
    </source>
</evidence>
<evidence type="ECO:0000313" key="2">
    <source>
        <dbReference type="Proteomes" id="UP000011782"/>
    </source>
</evidence>
<dbReference type="EMBL" id="AOTD01000076">
    <property type="protein sequence ID" value="EMG31066.1"/>
    <property type="molecule type" value="Genomic_DNA"/>
</dbReference>
<proteinExistence type="predicted"/>
<dbReference type="PATRIC" id="fig|1073353.3.peg.693"/>
<dbReference type="Proteomes" id="UP000011782">
    <property type="component" value="Unassembled WGS sequence"/>
</dbReference>
<accession>M3ILR4</accession>
<sequence>MTYSQIFKDSDLPYLLKFVYFANFAGHFIKSVRDTFGVEVDISTNKHFFIFTVSLYCDDMDYLLSIAHINIYDLKLMFLADSFLIDDGNASKFNKLFLEIFNSEAK</sequence>
<reference evidence="1 2" key="1">
    <citation type="submission" date="2013-02" db="EMBL/GenBank/DDBJ databases">
        <title>Co-occurrence of anaerobic bacteria in colorectal carcinomas.</title>
        <authorList>
            <person name="Holt R.A."/>
            <person name="Warren R.L."/>
            <person name="Allen-Vercoe E."/>
            <person name="Pleasance S."/>
            <person name="Freeman D.J."/>
            <person name="Watson P."/>
            <person name="Moore R."/>
            <person name="Cochrane K."/>
        </authorList>
    </citation>
    <scope>NUCLEOTIDE SEQUENCE [LARGE SCALE GENOMIC DNA]</scope>
    <source>
        <strain evidence="1 2">CC57C</strain>
    </source>
</reference>